<keyword evidence="3" id="KW-0804">Transcription</keyword>
<evidence type="ECO:0000259" key="4">
    <source>
        <dbReference type="PROSITE" id="PS01124"/>
    </source>
</evidence>
<keyword evidence="6" id="KW-1185">Reference proteome</keyword>
<dbReference type="EMBL" id="RBAH01000028">
    <property type="protein sequence ID" value="RKN71827.1"/>
    <property type="molecule type" value="Genomic_DNA"/>
</dbReference>
<dbReference type="InterPro" id="IPR011051">
    <property type="entry name" value="RmlC_Cupin_sf"/>
</dbReference>
<evidence type="ECO:0000313" key="6">
    <source>
        <dbReference type="Proteomes" id="UP000282311"/>
    </source>
</evidence>
<evidence type="ECO:0000313" key="5">
    <source>
        <dbReference type="EMBL" id="RKN71827.1"/>
    </source>
</evidence>
<dbReference type="InterPro" id="IPR014710">
    <property type="entry name" value="RmlC-like_jellyroll"/>
</dbReference>
<dbReference type="OrthoDB" id="2713997at2"/>
<evidence type="ECO:0000256" key="3">
    <source>
        <dbReference type="ARBA" id="ARBA00023163"/>
    </source>
</evidence>
<dbReference type="InterPro" id="IPR018060">
    <property type="entry name" value="HTH_AraC"/>
</dbReference>
<accession>A0A3B0BJ36</accession>
<dbReference type="SMART" id="SM00342">
    <property type="entry name" value="HTH_ARAC"/>
    <property type="match status" value="1"/>
</dbReference>
<reference evidence="5 6" key="1">
    <citation type="journal article" date="2007" name="Int. J. Syst. Evol. Microbiol.">
        <title>Paenibacillus ginsengarvi sp. nov., isolated from soil from ginseng cultivation.</title>
        <authorList>
            <person name="Yoon M.H."/>
            <person name="Ten L.N."/>
            <person name="Im W.T."/>
        </authorList>
    </citation>
    <scope>NUCLEOTIDE SEQUENCE [LARGE SCALE GENOMIC DNA]</scope>
    <source>
        <strain evidence="5 6">KCTC 13059</strain>
    </source>
</reference>
<organism evidence="5 6">
    <name type="scientific">Paenibacillus ginsengarvi</name>
    <dbReference type="NCBI Taxonomy" id="400777"/>
    <lineage>
        <taxon>Bacteria</taxon>
        <taxon>Bacillati</taxon>
        <taxon>Bacillota</taxon>
        <taxon>Bacilli</taxon>
        <taxon>Bacillales</taxon>
        <taxon>Paenibacillaceae</taxon>
        <taxon>Paenibacillus</taxon>
    </lineage>
</organism>
<dbReference type="PROSITE" id="PS01124">
    <property type="entry name" value="HTH_ARAC_FAMILY_2"/>
    <property type="match status" value="1"/>
</dbReference>
<gene>
    <name evidence="5" type="ORF">D7M11_28765</name>
</gene>
<protein>
    <submittedName>
        <fullName evidence="5">AraC family transcriptional regulator</fullName>
    </submittedName>
</protein>
<dbReference type="AlphaFoldDB" id="A0A3B0BJ36"/>
<evidence type="ECO:0000256" key="1">
    <source>
        <dbReference type="ARBA" id="ARBA00023015"/>
    </source>
</evidence>
<dbReference type="Pfam" id="PF02311">
    <property type="entry name" value="AraC_binding"/>
    <property type="match status" value="1"/>
</dbReference>
<keyword evidence="1" id="KW-0805">Transcription regulation</keyword>
<comment type="caution">
    <text evidence="5">The sequence shown here is derived from an EMBL/GenBank/DDBJ whole genome shotgun (WGS) entry which is preliminary data.</text>
</comment>
<dbReference type="InterPro" id="IPR009057">
    <property type="entry name" value="Homeodomain-like_sf"/>
</dbReference>
<dbReference type="SUPFAM" id="SSF51182">
    <property type="entry name" value="RmlC-like cupins"/>
    <property type="match status" value="1"/>
</dbReference>
<dbReference type="PANTHER" id="PTHR43280">
    <property type="entry name" value="ARAC-FAMILY TRANSCRIPTIONAL REGULATOR"/>
    <property type="match status" value="1"/>
</dbReference>
<dbReference type="RefSeq" id="WP_120750724.1">
    <property type="nucleotide sequence ID" value="NZ_RBAH01000028.1"/>
</dbReference>
<sequence>MSGKFTRTKLHFRDNLYFMVYKTWENKAPDEYYHAHEGMELLYLHEGTGRLILNDRLYLLQPRTLIYFKPYQVHLLRYDIPRLRSIVKINLPLVKSYLPMFPQMSAFISLLEKNREGPQMFQLNPKQDHELNNQLGFLHHTLSSVPNHEKKEQFVISWMQFMSYLKTYVFTELAAEEGMMLRHSHHAEKVVVWIDEHYKEPFCLERLSENVHLSASYLSNLFRHYTGSTITEYIMKRRLDEARHLLAHTSLSIDQVGKQSGFPNPPYFSRCFKKRHTVTPQQYRAIVASHHESTQSETALTD</sequence>
<keyword evidence="2" id="KW-0238">DNA-binding</keyword>
<dbReference type="GO" id="GO:0043565">
    <property type="term" value="F:sequence-specific DNA binding"/>
    <property type="evidence" value="ECO:0007669"/>
    <property type="project" value="InterPro"/>
</dbReference>
<dbReference type="Pfam" id="PF12833">
    <property type="entry name" value="HTH_18"/>
    <property type="match status" value="1"/>
</dbReference>
<dbReference type="PANTHER" id="PTHR43280:SF2">
    <property type="entry name" value="HTH-TYPE TRANSCRIPTIONAL REGULATOR EXSA"/>
    <property type="match status" value="1"/>
</dbReference>
<dbReference type="Gene3D" id="2.60.120.10">
    <property type="entry name" value="Jelly Rolls"/>
    <property type="match status" value="1"/>
</dbReference>
<dbReference type="InterPro" id="IPR003313">
    <property type="entry name" value="AraC-bd"/>
</dbReference>
<dbReference type="SUPFAM" id="SSF46689">
    <property type="entry name" value="Homeodomain-like"/>
    <property type="match status" value="2"/>
</dbReference>
<evidence type="ECO:0000256" key="2">
    <source>
        <dbReference type="ARBA" id="ARBA00023125"/>
    </source>
</evidence>
<dbReference type="GO" id="GO:0003700">
    <property type="term" value="F:DNA-binding transcription factor activity"/>
    <property type="evidence" value="ECO:0007669"/>
    <property type="project" value="InterPro"/>
</dbReference>
<proteinExistence type="predicted"/>
<name>A0A3B0BJ36_9BACL</name>
<feature type="domain" description="HTH araC/xylS-type" evidence="4">
    <location>
        <begin position="188"/>
        <end position="286"/>
    </location>
</feature>
<dbReference type="Gene3D" id="1.10.10.60">
    <property type="entry name" value="Homeodomain-like"/>
    <property type="match status" value="2"/>
</dbReference>
<dbReference type="Proteomes" id="UP000282311">
    <property type="component" value="Unassembled WGS sequence"/>
</dbReference>